<evidence type="ECO:0000313" key="3">
    <source>
        <dbReference type="EMBL" id="MFC7604058.1"/>
    </source>
</evidence>
<dbReference type="PANTHER" id="PTHR35174">
    <property type="entry name" value="BLL7171 PROTEIN-RELATED"/>
    <property type="match status" value="1"/>
</dbReference>
<dbReference type="InterPro" id="IPR005545">
    <property type="entry name" value="YCII"/>
</dbReference>
<evidence type="ECO:0000313" key="5">
    <source>
        <dbReference type="Proteomes" id="UP001596514"/>
    </source>
</evidence>
<comment type="similarity">
    <text evidence="1">Belongs to the YciI family.</text>
</comment>
<reference evidence="3" key="3">
    <citation type="submission" date="2024-09" db="EMBL/GenBank/DDBJ databases">
        <authorList>
            <person name="Sun Q."/>
            <person name="Mori K."/>
        </authorList>
    </citation>
    <scope>NUCLEOTIDE SEQUENCE</scope>
    <source>
        <strain evidence="3">JCM 10083</strain>
    </source>
</reference>
<dbReference type="InterPro" id="IPR011008">
    <property type="entry name" value="Dimeric_a/b-barrel"/>
</dbReference>
<dbReference type="Pfam" id="PF03795">
    <property type="entry name" value="YCII"/>
    <property type="match status" value="1"/>
</dbReference>
<reference evidence="5" key="2">
    <citation type="journal article" date="2019" name="Int. J. Syst. Evol. Microbiol.">
        <title>The Global Catalogue of Microorganisms (GCM) 10K type strain sequencing project: providing services to taxonomists for standard genome sequencing and annotation.</title>
        <authorList>
            <consortium name="The Broad Institute Genomics Platform"/>
            <consortium name="The Broad Institute Genome Sequencing Center for Infectious Disease"/>
            <person name="Wu L."/>
            <person name="Ma J."/>
        </authorList>
    </citation>
    <scope>NUCLEOTIDE SEQUENCE [LARGE SCALE GENOMIC DNA]</scope>
    <source>
        <strain evidence="5">JCM 10083</strain>
    </source>
</reference>
<dbReference type="SUPFAM" id="SSF54909">
    <property type="entry name" value="Dimeric alpha+beta barrel"/>
    <property type="match status" value="1"/>
</dbReference>
<feature type="domain" description="YCII-related" evidence="2">
    <location>
        <begin position="1"/>
        <end position="93"/>
    </location>
</feature>
<dbReference type="Proteomes" id="UP001596514">
    <property type="component" value="Unassembled WGS sequence"/>
</dbReference>
<keyword evidence="5" id="KW-1185">Reference proteome</keyword>
<accession>A0ABW2T5X5</accession>
<name>A0ABW2T5X5_9ACTN</name>
<dbReference type="EMBL" id="JBHTEE010000001">
    <property type="protein sequence ID" value="MFC7604058.1"/>
    <property type="molecule type" value="Genomic_DNA"/>
</dbReference>
<dbReference type="RefSeq" id="WP_364150475.1">
    <property type="nucleotide sequence ID" value="NZ_JBHSIJ010000002.1"/>
</dbReference>
<evidence type="ECO:0000313" key="4">
    <source>
        <dbReference type="EMBL" id="MFC7604076.1"/>
    </source>
</evidence>
<evidence type="ECO:0000259" key="2">
    <source>
        <dbReference type="Pfam" id="PF03795"/>
    </source>
</evidence>
<organism evidence="3 5">
    <name type="scientific">Streptosporangium amethystogenes subsp. fukuiense</name>
    <dbReference type="NCBI Taxonomy" id="698418"/>
    <lineage>
        <taxon>Bacteria</taxon>
        <taxon>Bacillati</taxon>
        <taxon>Actinomycetota</taxon>
        <taxon>Actinomycetes</taxon>
        <taxon>Streptosporangiales</taxon>
        <taxon>Streptosporangiaceae</taxon>
        <taxon>Streptosporangium</taxon>
    </lineage>
</organism>
<dbReference type="EMBL" id="JBHTEE010000001">
    <property type="protein sequence ID" value="MFC7604076.1"/>
    <property type="molecule type" value="Genomic_DNA"/>
</dbReference>
<protein>
    <submittedName>
        <fullName evidence="3">YciI family protein</fullName>
    </submittedName>
</protein>
<sequence>MRYMIILKVTSQPATPPPAELMEAIAKLGGEATAAGALLDTAGLAPSAQGARVAITGDRLSVTDGPFAEAKELISYALYQVRSKEEAVEWTSRFLKIHRDHWAGWEGEADVLRVFGPEDFAAPA</sequence>
<reference evidence="3" key="1">
    <citation type="journal article" date="2014" name="Int. J. Syst. Evol. Microbiol.">
        <title>Complete genome of a new Firmicutes species belonging to the dominant human colonic microbiota ('Ruminococcus bicirculans') reveals two chromosomes and a selective capacity to utilize plant glucans.</title>
        <authorList>
            <consortium name="NISC Comparative Sequencing Program"/>
            <person name="Wegmann U."/>
            <person name="Louis P."/>
            <person name="Goesmann A."/>
            <person name="Henrissat B."/>
            <person name="Duncan S.H."/>
            <person name="Flint H.J."/>
        </authorList>
    </citation>
    <scope>NUCLEOTIDE SEQUENCE</scope>
    <source>
        <strain evidence="3">JCM 10083</strain>
    </source>
</reference>
<dbReference type="PANTHER" id="PTHR35174:SF1">
    <property type="entry name" value="BLL0086 PROTEIN"/>
    <property type="match status" value="1"/>
</dbReference>
<evidence type="ECO:0000256" key="1">
    <source>
        <dbReference type="ARBA" id="ARBA00007689"/>
    </source>
</evidence>
<proteinExistence type="inferred from homology"/>
<gene>
    <name evidence="3" type="ORF">ACFQVD_28490</name>
    <name evidence="4" type="ORF">ACFQVD_28585</name>
</gene>
<comment type="caution">
    <text evidence="3">The sequence shown here is derived from an EMBL/GenBank/DDBJ whole genome shotgun (WGS) entry which is preliminary data.</text>
</comment>
<dbReference type="Gene3D" id="3.30.70.1060">
    <property type="entry name" value="Dimeric alpha+beta barrel"/>
    <property type="match status" value="1"/>
</dbReference>